<name>A0A0Q9ZA01_9FLAO</name>
<keyword evidence="1" id="KW-1133">Transmembrane helix</keyword>
<feature type="transmembrane region" description="Helical" evidence="1">
    <location>
        <begin position="63"/>
        <end position="84"/>
    </location>
</feature>
<reference evidence="2" key="1">
    <citation type="submission" date="2015-10" db="EMBL/GenBank/DDBJ databases">
        <title>Draft genome sequence of Salegentibacter mishustinae KCTC 12263.</title>
        <authorList>
            <person name="Lin W."/>
            <person name="Zheng Q."/>
        </authorList>
    </citation>
    <scope>NUCLEOTIDE SEQUENCE [LARGE SCALE GENOMIC DNA]</scope>
    <source>
        <strain evidence="2">KCTC 12263</strain>
    </source>
</reference>
<dbReference type="RefSeq" id="WP_057481411.1">
    <property type="nucleotide sequence ID" value="NZ_BMWR01000003.1"/>
</dbReference>
<dbReference type="Proteomes" id="UP000051643">
    <property type="component" value="Unassembled WGS sequence"/>
</dbReference>
<evidence type="ECO:0000313" key="3">
    <source>
        <dbReference type="Proteomes" id="UP000051643"/>
    </source>
</evidence>
<feature type="transmembrane region" description="Helical" evidence="1">
    <location>
        <begin position="96"/>
        <end position="113"/>
    </location>
</feature>
<proteinExistence type="predicted"/>
<keyword evidence="1" id="KW-0472">Membrane</keyword>
<evidence type="ECO:0000313" key="2">
    <source>
        <dbReference type="EMBL" id="KRG28937.1"/>
    </source>
</evidence>
<dbReference type="AlphaFoldDB" id="A0A0Q9ZA01"/>
<dbReference type="STRING" id="270918.APR42_03125"/>
<accession>A0A0Q9ZA01</accession>
<evidence type="ECO:0000256" key="1">
    <source>
        <dbReference type="SAM" id="Phobius"/>
    </source>
</evidence>
<feature type="transmembrane region" description="Helical" evidence="1">
    <location>
        <begin position="33"/>
        <end position="51"/>
    </location>
</feature>
<comment type="caution">
    <text evidence="2">The sequence shown here is derived from an EMBL/GenBank/DDBJ whole genome shotgun (WGS) entry which is preliminary data.</text>
</comment>
<gene>
    <name evidence="2" type="ORF">APR42_03125</name>
</gene>
<keyword evidence="3" id="KW-1185">Reference proteome</keyword>
<keyword evidence="1" id="KW-0812">Transmembrane</keyword>
<dbReference type="OrthoDB" id="1441396at2"/>
<dbReference type="EMBL" id="LKTP01000012">
    <property type="protein sequence ID" value="KRG28937.1"/>
    <property type="molecule type" value="Genomic_DNA"/>
</dbReference>
<feature type="transmembrane region" description="Helical" evidence="1">
    <location>
        <begin position="9"/>
        <end position="27"/>
    </location>
</feature>
<organism evidence="2 3">
    <name type="scientific">Salegentibacter mishustinae</name>
    <dbReference type="NCBI Taxonomy" id="270918"/>
    <lineage>
        <taxon>Bacteria</taxon>
        <taxon>Pseudomonadati</taxon>
        <taxon>Bacteroidota</taxon>
        <taxon>Flavobacteriia</taxon>
        <taxon>Flavobacteriales</taxon>
        <taxon>Flavobacteriaceae</taxon>
        <taxon>Salegentibacter</taxon>
    </lineage>
</organism>
<sequence length="125" mass="14558">MEMVFKNKWFYRLLIVYIFLLLIWNTYMVVTGNLLGLIAVVIELALLYLLFNKHRLAKTAIHFWAIIMMIGPGLSILGKLIKVATGDDLNFMVDSLVQNLLLFTFGLIIYYFNKKTVFIAERSQF</sequence>
<protein>
    <submittedName>
        <fullName evidence="2">Uncharacterized protein</fullName>
    </submittedName>
</protein>